<organism evidence="5 6">
    <name type="scientific">Arthrobacter sunyaminii</name>
    <dbReference type="NCBI Taxonomy" id="2816859"/>
    <lineage>
        <taxon>Bacteria</taxon>
        <taxon>Bacillati</taxon>
        <taxon>Actinomycetota</taxon>
        <taxon>Actinomycetes</taxon>
        <taxon>Micrococcales</taxon>
        <taxon>Micrococcaceae</taxon>
        <taxon>Arthrobacter</taxon>
    </lineage>
</organism>
<dbReference type="KEGG" id="asun:KG104_10205"/>
<dbReference type="Gene3D" id="1.10.357.10">
    <property type="entry name" value="Tetracycline Repressor, domain 2"/>
    <property type="match status" value="1"/>
</dbReference>
<dbReference type="RefSeq" id="WP_207346951.1">
    <property type="nucleotide sequence ID" value="NZ_CP076456.1"/>
</dbReference>
<dbReference type="InterPro" id="IPR001647">
    <property type="entry name" value="HTH_TetR"/>
</dbReference>
<feature type="DNA-binding region" description="H-T-H motif" evidence="2">
    <location>
        <begin position="29"/>
        <end position="48"/>
    </location>
</feature>
<feature type="region of interest" description="Disordered" evidence="3">
    <location>
        <begin position="158"/>
        <end position="198"/>
    </location>
</feature>
<accession>A0A975S4R7</accession>
<evidence type="ECO:0000256" key="2">
    <source>
        <dbReference type="PROSITE-ProRule" id="PRU00335"/>
    </source>
</evidence>
<dbReference type="AlphaFoldDB" id="A0A975S4R7"/>
<reference evidence="5" key="1">
    <citation type="submission" date="2021-06" db="EMBL/GenBank/DDBJ databases">
        <title>Novel species in genus Arthrobacter.</title>
        <authorList>
            <person name="Zhang G."/>
        </authorList>
    </citation>
    <scope>NUCLEOTIDE SEQUENCE</scope>
    <source>
        <strain evidence="5">Zg-ZUI122</strain>
    </source>
</reference>
<dbReference type="PANTHER" id="PTHR30328">
    <property type="entry name" value="TRANSCRIPTIONAL REPRESSOR"/>
    <property type="match status" value="1"/>
</dbReference>
<dbReference type="GO" id="GO:0006355">
    <property type="term" value="P:regulation of DNA-templated transcription"/>
    <property type="evidence" value="ECO:0007669"/>
    <property type="project" value="UniProtKB-ARBA"/>
</dbReference>
<dbReference type="Proteomes" id="UP000680588">
    <property type="component" value="Chromosome"/>
</dbReference>
<feature type="domain" description="HTH tetR-type" evidence="4">
    <location>
        <begin position="6"/>
        <end position="66"/>
    </location>
</feature>
<protein>
    <submittedName>
        <fullName evidence="5">TetR family transcriptional regulator</fullName>
    </submittedName>
</protein>
<dbReference type="Pfam" id="PF00440">
    <property type="entry name" value="TetR_N"/>
    <property type="match status" value="1"/>
</dbReference>
<evidence type="ECO:0000259" key="4">
    <source>
        <dbReference type="PROSITE" id="PS50977"/>
    </source>
</evidence>
<name>A0A975S4R7_9MICC</name>
<dbReference type="PROSITE" id="PS50977">
    <property type="entry name" value="HTH_TETR_2"/>
    <property type="match status" value="1"/>
</dbReference>
<keyword evidence="1 2" id="KW-0238">DNA-binding</keyword>
<dbReference type="InterPro" id="IPR050109">
    <property type="entry name" value="HTH-type_TetR-like_transc_reg"/>
</dbReference>
<dbReference type="SUPFAM" id="SSF48498">
    <property type="entry name" value="Tetracyclin repressor-like, C-terminal domain"/>
    <property type="match status" value="1"/>
</dbReference>
<evidence type="ECO:0000313" key="5">
    <source>
        <dbReference type="EMBL" id="QWQ34916.1"/>
    </source>
</evidence>
<gene>
    <name evidence="5" type="ORF">KG104_10205</name>
</gene>
<dbReference type="SUPFAM" id="SSF46689">
    <property type="entry name" value="Homeodomain-like"/>
    <property type="match status" value="1"/>
</dbReference>
<dbReference type="InterPro" id="IPR036271">
    <property type="entry name" value="Tet_transcr_reg_TetR-rel_C_sf"/>
</dbReference>
<dbReference type="GO" id="GO:0003677">
    <property type="term" value="F:DNA binding"/>
    <property type="evidence" value="ECO:0007669"/>
    <property type="project" value="UniProtKB-UniRule"/>
</dbReference>
<dbReference type="PRINTS" id="PR00455">
    <property type="entry name" value="HTHTETR"/>
</dbReference>
<proteinExistence type="predicted"/>
<dbReference type="InterPro" id="IPR041467">
    <property type="entry name" value="Sco4008_C"/>
</dbReference>
<sequence>MRSDGEATRARIMAAARTEFARYGLAGARVDRIAAEAKASKERLYAYFGDKRSLFAAVLKDNLQETTDQVSRDATDLPGFVGAMFDHAVEEPEHLRMLDWARLEEEPNLLPPTPCGRPGPRNEDIVSAQKQGLIDPDWDPDELMVLLFSLATAWAQSPETLFTGKPEGSGKSRDRRRKAAVAAARRLLEPTPQTQQRH</sequence>
<evidence type="ECO:0000313" key="6">
    <source>
        <dbReference type="Proteomes" id="UP000680588"/>
    </source>
</evidence>
<dbReference type="PANTHER" id="PTHR30328:SF54">
    <property type="entry name" value="HTH-TYPE TRANSCRIPTIONAL REPRESSOR SCO4008"/>
    <property type="match status" value="1"/>
</dbReference>
<evidence type="ECO:0000256" key="1">
    <source>
        <dbReference type="ARBA" id="ARBA00023125"/>
    </source>
</evidence>
<dbReference type="Pfam" id="PF17926">
    <property type="entry name" value="TetR_C_21"/>
    <property type="match status" value="1"/>
</dbReference>
<keyword evidence="6" id="KW-1185">Reference proteome</keyword>
<evidence type="ECO:0000256" key="3">
    <source>
        <dbReference type="SAM" id="MobiDB-lite"/>
    </source>
</evidence>
<dbReference type="InterPro" id="IPR009057">
    <property type="entry name" value="Homeodomain-like_sf"/>
</dbReference>
<dbReference type="EMBL" id="CP076456">
    <property type="protein sequence ID" value="QWQ34916.1"/>
    <property type="molecule type" value="Genomic_DNA"/>
</dbReference>